<accession>A0ABQ9X6S1</accession>
<reference evidence="2 3" key="1">
    <citation type="journal article" date="2022" name="bioRxiv">
        <title>Genomics of Preaxostyla Flagellates Illuminates Evolutionary Transitions and the Path Towards Mitochondrial Loss.</title>
        <authorList>
            <person name="Novak L.V.F."/>
            <person name="Treitli S.C."/>
            <person name="Pyrih J."/>
            <person name="Halakuc P."/>
            <person name="Pipaliya S.V."/>
            <person name="Vacek V."/>
            <person name="Brzon O."/>
            <person name="Soukal P."/>
            <person name="Eme L."/>
            <person name="Dacks J.B."/>
            <person name="Karnkowska A."/>
            <person name="Elias M."/>
            <person name="Hampl V."/>
        </authorList>
    </citation>
    <scope>NUCLEOTIDE SEQUENCE [LARGE SCALE GENOMIC DNA]</scope>
    <source>
        <strain evidence="2">NAU3</strain>
        <tissue evidence="2">Gut</tissue>
    </source>
</reference>
<proteinExistence type="predicted"/>
<evidence type="ECO:0000313" key="2">
    <source>
        <dbReference type="EMBL" id="KAK2947481.1"/>
    </source>
</evidence>
<evidence type="ECO:0000256" key="1">
    <source>
        <dbReference type="SAM" id="MobiDB-lite"/>
    </source>
</evidence>
<dbReference type="EMBL" id="JARBJD010000199">
    <property type="protein sequence ID" value="KAK2947481.1"/>
    <property type="molecule type" value="Genomic_DNA"/>
</dbReference>
<dbReference type="Proteomes" id="UP001281761">
    <property type="component" value="Unassembled WGS sequence"/>
</dbReference>
<comment type="caution">
    <text evidence="2">The sequence shown here is derived from an EMBL/GenBank/DDBJ whole genome shotgun (WGS) entry which is preliminary data.</text>
</comment>
<feature type="compositionally biased region" description="Basic and acidic residues" evidence="1">
    <location>
        <begin position="47"/>
        <end position="72"/>
    </location>
</feature>
<keyword evidence="3" id="KW-1185">Reference proteome</keyword>
<feature type="region of interest" description="Disordered" evidence="1">
    <location>
        <begin position="37"/>
        <end position="72"/>
    </location>
</feature>
<evidence type="ECO:0000313" key="3">
    <source>
        <dbReference type="Proteomes" id="UP001281761"/>
    </source>
</evidence>
<gene>
    <name evidence="2" type="ORF">BLNAU_17567</name>
</gene>
<protein>
    <submittedName>
        <fullName evidence="2">Uncharacterized protein</fullName>
    </submittedName>
</protein>
<name>A0ABQ9X6S1_9EUKA</name>
<sequence>MKKKRRKLKRNGCVADTSSTDFANWCRFDDRSLTELEYATNSEEEETTKMQEERGRANNEDERTTRLSERRG</sequence>
<organism evidence="2 3">
    <name type="scientific">Blattamonas nauphoetae</name>
    <dbReference type="NCBI Taxonomy" id="2049346"/>
    <lineage>
        <taxon>Eukaryota</taxon>
        <taxon>Metamonada</taxon>
        <taxon>Preaxostyla</taxon>
        <taxon>Oxymonadida</taxon>
        <taxon>Blattamonas</taxon>
    </lineage>
</organism>